<dbReference type="EMBL" id="JJMM01000026">
    <property type="protein sequence ID" value="KDR93772.1"/>
    <property type="molecule type" value="Genomic_DNA"/>
</dbReference>
<proteinExistence type="predicted"/>
<dbReference type="Proteomes" id="UP000027946">
    <property type="component" value="Unassembled WGS sequence"/>
</dbReference>
<evidence type="ECO:0000256" key="1">
    <source>
        <dbReference type="SAM" id="Phobius"/>
    </source>
</evidence>
<evidence type="ECO:0008006" key="4">
    <source>
        <dbReference type="Google" id="ProtNLM"/>
    </source>
</evidence>
<evidence type="ECO:0000313" key="3">
    <source>
        <dbReference type="Proteomes" id="UP000027946"/>
    </source>
</evidence>
<accession>A0A069RHN0</accession>
<dbReference type="AlphaFoldDB" id="A0A069RHN0"/>
<keyword evidence="1" id="KW-0472">Membrane</keyword>
<keyword evidence="1" id="KW-1133">Transmembrane helix</keyword>
<comment type="caution">
    <text evidence="2">The sequence shown here is derived from an EMBL/GenBank/DDBJ whole genome shotgun (WGS) entry which is preliminary data.</text>
</comment>
<evidence type="ECO:0000313" key="2">
    <source>
        <dbReference type="EMBL" id="KDR93772.1"/>
    </source>
</evidence>
<keyword evidence="3" id="KW-1185">Reference proteome</keyword>
<gene>
    <name evidence="2" type="ORF">CLIT_23c00440</name>
</gene>
<name>A0A069RHN0_PEPLI</name>
<feature type="transmembrane region" description="Helical" evidence="1">
    <location>
        <begin position="24"/>
        <end position="45"/>
    </location>
</feature>
<reference evidence="2 3" key="1">
    <citation type="submission" date="2014-03" db="EMBL/GenBank/DDBJ databases">
        <title>Genome sequence of Clostridium litorale W6, DSM 5388.</title>
        <authorList>
            <person name="Poehlein A."/>
            <person name="Jagirdar A."/>
            <person name="Khonsari B."/>
            <person name="Chibani C.M."/>
            <person name="Gutierrez Gutierrez D.A."/>
            <person name="Davydova E."/>
            <person name="Alghaithi H.S."/>
            <person name="Nair K.P."/>
            <person name="Dhamotharan K."/>
            <person name="Chandran L."/>
            <person name="G W."/>
            <person name="Daniel R."/>
        </authorList>
    </citation>
    <scope>NUCLEOTIDE SEQUENCE [LARGE SCALE GENOMIC DNA]</scope>
    <source>
        <strain evidence="2 3">W6</strain>
    </source>
</reference>
<organism evidence="2 3">
    <name type="scientific">Peptoclostridium litorale DSM 5388</name>
    <dbReference type="NCBI Taxonomy" id="1121324"/>
    <lineage>
        <taxon>Bacteria</taxon>
        <taxon>Bacillati</taxon>
        <taxon>Bacillota</taxon>
        <taxon>Clostridia</taxon>
        <taxon>Peptostreptococcales</taxon>
        <taxon>Peptoclostridiaceae</taxon>
        <taxon>Peptoclostridium</taxon>
    </lineage>
</organism>
<dbReference type="RefSeq" id="WP_038267556.1">
    <property type="nucleotide sequence ID" value="NZ_FSRH01000004.1"/>
</dbReference>
<protein>
    <recommendedName>
        <fullName evidence="4">Flp family type IVb pilin</fullName>
    </recommendedName>
</protein>
<dbReference type="STRING" id="1121324.CLIT_23c00440"/>
<sequence>MKNLLFFLKTCTGKKTTGEEGQGLVEYSLIILLIAIAVIVALRVFGVDLGGIYENIKDAIEALL</sequence>
<keyword evidence="1" id="KW-0812">Transmembrane</keyword>